<proteinExistence type="predicted"/>
<gene>
    <name evidence="2" type="ORF">ONB1V03_LOCUS17995</name>
</gene>
<dbReference type="EMBL" id="CAJPVJ010023658">
    <property type="protein sequence ID" value="CAG2178570.1"/>
    <property type="molecule type" value="Genomic_DNA"/>
</dbReference>
<keyword evidence="3" id="KW-1185">Reference proteome</keyword>
<dbReference type="AlphaFoldDB" id="A0A7R9QY33"/>
<name>A0A7R9QY33_9ACAR</name>
<feature type="transmembrane region" description="Helical" evidence="1">
    <location>
        <begin position="261"/>
        <end position="282"/>
    </location>
</feature>
<dbReference type="EMBL" id="OC938483">
    <property type="protein sequence ID" value="CAD7661434.1"/>
    <property type="molecule type" value="Genomic_DNA"/>
</dbReference>
<dbReference type="Gene3D" id="2.60.120.200">
    <property type="match status" value="1"/>
</dbReference>
<keyword evidence="1" id="KW-1133">Transmembrane helix</keyword>
<dbReference type="SUPFAM" id="SSF49899">
    <property type="entry name" value="Concanavalin A-like lectins/glucanases"/>
    <property type="match status" value="1"/>
</dbReference>
<evidence type="ECO:0000313" key="2">
    <source>
        <dbReference type="EMBL" id="CAD7661434.1"/>
    </source>
</evidence>
<keyword evidence="1" id="KW-0472">Membrane</keyword>
<dbReference type="Proteomes" id="UP000728032">
    <property type="component" value="Unassembled WGS sequence"/>
</dbReference>
<dbReference type="InterPro" id="IPR013320">
    <property type="entry name" value="ConA-like_dom_sf"/>
</dbReference>
<evidence type="ECO:0000313" key="3">
    <source>
        <dbReference type="Proteomes" id="UP000728032"/>
    </source>
</evidence>
<feature type="non-terminal residue" evidence="2">
    <location>
        <position position="1"/>
    </location>
</feature>
<organism evidence="2">
    <name type="scientific">Oppiella nova</name>
    <dbReference type="NCBI Taxonomy" id="334625"/>
    <lineage>
        <taxon>Eukaryota</taxon>
        <taxon>Metazoa</taxon>
        <taxon>Ecdysozoa</taxon>
        <taxon>Arthropoda</taxon>
        <taxon>Chelicerata</taxon>
        <taxon>Arachnida</taxon>
        <taxon>Acari</taxon>
        <taxon>Acariformes</taxon>
        <taxon>Sarcoptiformes</taxon>
        <taxon>Oribatida</taxon>
        <taxon>Brachypylina</taxon>
        <taxon>Oppioidea</taxon>
        <taxon>Oppiidae</taxon>
        <taxon>Oppiella</taxon>
    </lineage>
</organism>
<keyword evidence="1" id="KW-0812">Transmembrane</keyword>
<protein>
    <submittedName>
        <fullName evidence="2">Uncharacterized protein</fullName>
    </submittedName>
</protein>
<reference evidence="2" key="1">
    <citation type="submission" date="2020-11" db="EMBL/GenBank/DDBJ databases">
        <authorList>
            <person name="Tran Van P."/>
        </authorList>
    </citation>
    <scope>NUCLEOTIDE SEQUENCE</scope>
</reference>
<evidence type="ECO:0000256" key="1">
    <source>
        <dbReference type="SAM" id="Phobius"/>
    </source>
</evidence>
<sequence>MIGIRNDCNKYNENNIACVMSSNNIQLANQTLALTVRPENHTKHNIPDDKPLFSRPELLVNFDWRTTNYLAIRAALPQGQLFYPFVHVRTLVYNTIVDIPIISPFGYYDDPYARQTIKQMLNEDLAQFHTYTIEWNDTHYEWSFNYKYSYTAPYNSLDSRTRSIGSQAELISEVKVGINKGDIIASNDYLKWKCSALIIDYVRLYRWTDDNTDLSDDTLHESTATAPEICKTIMDDIVGKERISDTVTDIPGYNTIVAKPIVVIISLVLVLTLVSGLIFMYCKHKRVKRINREMVSDVYDDN</sequence>
<accession>A0A7R9QY33</accession>